<name>A0ABS6XG35_9BACT</name>
<dbReference type="RefSeq" id="WP_199111210.1">
    <property type="nucleotide sequence ID" value="NZ_JAHWXQ010000005.1"/>
</dbReference>
<dbReference type="EMBL" id="JAHWXQ010000005">
    <property type="protein sequence ID" value="MBW3366483.1"/>
    <property type="molecule type" value="Genomic_DNA"/>
</dbReference>
<evidence type="ECO:0000313" key="2">
    <source>
        <dbReference type="EMBL" id="MBW3366483.1"/>
    </source>
</evidence>
<feature type="region of interest" description="Disordered" evidence="1">
    <location>
        <begin position="161"/>
        <end position="182"/>
    </location>
</feature>
<evidence type="ECO:0000313" key="3">
    <source>
        <dbReference type="Proteomes" id="UP000774935"/>
    </source>
</evidence>
<organism evidence="2 3">
    <name type="scientific">Pontibacter populi</name>
    <dbReference type="NCBI Taxonomy" id="890055"/>
    <lineage>
        <taxon>Bacteria</taxon>
        <taxon>Pseudomonadati</taxon>
        <taxon>Bacteroidota</taxon>
        <taxon>Cytophagia</taxon>
        <taxon>Cytophagales</taxon>
        <taxon>Hymenobacteraceae</taxon>
        <taxon>Pontibacter</taxon>
    </lineage>
</organism>
<reference evidence="2 3" key="1">
    <citation type="submission" date="2021-07" db="EMBL/GenBank/DDBJ databases">
        <authorList>
            <person name="Kim M.K."/>
        </authorList>
    </citation>
    <scope>NUCLEOTIDE SEQUENCE [LARGE SCALE GENOMIC DNA]</scope>
    <source>
        <strain evidence="2 3">HLY7-15</strain>
    </source>
</reference>
<protein>
    <submittedName>
        <fullName evidence="2">Uncharacterized protein</fullName>
    </submittedName>
</protein>
<sequence length="351" mass="40002">MEETYNDVDWEALSYYRNHWQEGSQQIKNALLRVVTLAYDEAGRSAAAAMELIEEQLQMVSYDESSFQQALGKVLQEHVGIIANKQLLNPFMNLNGDYRPAYMAERFALANLTGTKPENALEWLTSLDESNERVRLLITAIYLMEVKRELQACSKSGYSSLTIKNDNNEDDNEKSDADSQVEGIGKKSNRQVLMIKPHGFPWFITPELESIKLIYQILLDEDIIEPIAVKVADITALFSKDGPQEPIQITGDIGKLVIIMRWLASNILSDAHKRPSIEDFSQGELRRFSHWLTPRMIGTFKDVNGATFTAKQISNAANRIPFEELEQSEWYKDLVERLIVAINPEKQIKSK</sequence>
<proteinExistence type="predicted"/>
<dbReference type="Proteomes" id="UP000774935">
    <property type="component" value="Unassembled WGS sequence"/>
</dbReference>
<comment type="caution">
    <text evidence="2">The sequence shown here is derived from an EMBL/GenBank/DDBJ whole genome shotgun (WGS) entry which is preliminary data.</text>
</comment>
<gene>
    <name evidence="2" type="ORF">KYK27_15575</name>
</gene>
<accession>A0ABS6XG35</accession>
<keyword evidence="3" id="KW-1185">Reference proteome</keyword>
<evidence type="ECO:0000256" key="1">
    <source>
        <dbReference type="SAM" id="MobiDB-lite"/>
    </source>
</evidence>